<keyword evidence="4 6" id="KW-0802">TPR repeat</keyword>
<dbReference type="GO" id="GO:0008340">
    <property type="term" value="P:determination of adult lifespan"/>
    <property type="evidence" value="ECO:0007669"/>
    <property type="project" value="EnsemblMetazoa"/>
</dbReference>
<feature type="repeat" description="TPR" evidence="6">
    <location>
        <begin position="209"/>
        <end position="242"/>
    </location>
</feature>
<dbReference type="OrthoDB" id="2423701at2759"/>
<dbReference type="InterPro" id="IPR011990">
    <property type="entry name" value="TPR-like_helical_dom_sf"/>
</dbReference>
<dbReference type="Pfam" id="PF07719">
    <property type="entry name" value="TPR_2"/>
    <property type="match status" value="1"/>
</dbReference>
<dbReference type="GO" id="GO:0005737">
    <property type="term" value="C:cytoplasm"/>
    <property type="evidence" value="ECO:0007669"/>
    <property type="project" value="UniProtKB-SubCell"/>
</dbReference>
<dbReference type="InterPro" id="IPR041243">
    <property type="entry name" value="STI1/HOP_DP"/>
</dbReference>
<dbReference type="Proteomes" id="UP000035682">
    <property type="component" value="Unplaced"/>
</dbReference>
<evidence type="ECO:0000256" key="2">
    <source>
        <dbReference type="ARBA" id="ARBA00022490"/>
    </source>
</evidence>
<dbReference type="WBParaSite" id="SRAE_2000346500.3">
    <property type="protein sequence ID" value="SRAE_2000346500.3"/>
    <property type="gene ID" value="WBGene00263687"/>
</dbReference>
<dbReference type="WormBase" id="SRAE_2000346500">
    <property type="protein sequence ID" value="SRP04695"/>
    <property type="gene ID" value="WBGene00263687"/>
</dbReference>
<feature type="repeat" description="TPR" evidence="6">
    <location>
        <begin position="175"/>
        <end position="208"/>
    </location>
</feature>
<dbReference type="eggNOG" id="KOG0548">
    <property type="taxonomic scope" value="Eukaryota"/>
</dbReference>
<dbReference type="Pfam" id="PF13414">
    <property type="entry name" value="TPR_11"/>
    <property type="match status" value="1"/>
</dbReference>
<dbReference type="PROSITE" id="PS50005">
    <property type="entry name" value="TPR"/>
    <property type="match status" value="4"/>
</dbReference>
<keyword evidence="2" id="KW-0963">Cytoplasm</keyword>
<dbReference type="GO" id="GO:0101031">
    <property type="term" value="C:protein folding chaperone complex"/>
    <property type="evidence" value="ECO:0007669"/>
    <property type="project" value="EnsemblMetazoa"/>
</dbReference>
<dbReference type="Pfam" id="PF13424">
    <property type="entry name" value="TPR_12"/>
    <property type="match status" value="1"/>
</dbReference>
<evidence type="ECO:0000256" key="4">
    <source>
        <dbReference type="ARBA" id="ARBA00022803"/>
    </source>
</evidence>
<evidence type="ECO:0000256" key="1">
    <source>
        <dbReference type="ARBA" id="ARBA00004496"/>
    </source>
</evidence>
<feature type="repeat" description="TPR" evidence="6">
    <location>
        <begin position="141"/>
        <end position="174"/>
    </location>
</feature>
<dbReference type="GO" id="GO:0042030">
    <property type="term" value="F:ATPase inhibitor activity"/>
    <property type="evidence" value="ECO:0007669"/>
    <property type="project" value="EnsemblMetazoa"/>
</dbReference>
<gene>
    <name evidence="8 10 11 12 13" type="ORF">SRAE_2000346500</name>
</gene>
<dbReference type="Gene3D" id="1.10.260.100">
    <property type="match status" value="1"/>
</dbReference>
<dbReference type="FunFam" id="1.25.40.10:FF:000027">
    <property type="entry name" value="stress-induced-phosphoprotein 1 isoform X1"/>
    <property type="match status" value="1"/>
</dbReference>
<feature type="domain" description="STI1" evidence="7">
    <location>
        <begin position="271"/>
        <end position="310"/>
    </location>
</feature>
<proteinExistence type="predicted"/>
<evidence type="ECO:0000256" key="3">
    <source>
        <dbReference type="ARBA" id="ARBA00022737"/>
    </source>
</evidence>
<keyword evidence="3" id="KW-0677">Repeat</keyword>
<dbReference type="FunFam" id="1.25.40.10:FF:000010">
    <property type="entry name" value="Stress-induced phosphoprotein 1"/>
    <property type="match status" value="1"/>
</dbReference>
<dbReference type="InterPro" id="IPR006636">
    <property type="entry name" value="STI1_HS-bd"/>
</dbReference>
<evidence type="ECO:0000313" key="13">
    <source>
        <dbReference type="WormBase" id="SRAE_2000346500"/>
    </source>
</evidence>
<reference evidence="8 9" key="1">
    <citation type="submission" date="2014-09" db="EMBL/GenBank/DDBJ databases">
        <authorList>
            <person name="Martin A.A."/>
        </authorList>
    </citation>
    <scope>NUCLEOTIDE SEQUENCE</scope>
    <source>
        <strain evidence="9 11">ED321</strain>
        <strain evidence="8">ED321 Heterogonic</strain>
    </source>
</reference>
<evidence type="ECO:0000256" key="6">
    <source>
        <dbReference type="PROSITE-ProRule" id="PRU00339"/>
    </source>
</evidence>
<dbReference type="InterPro" id="IPR013105">
    <property type="entry name" value="TPR_2"/>
</dbReference>
<accession>A0A090LMQ9</accession>
<protein>
    <recommendedName>
        <fullName evidence="5">Stress-induced-phosphoprotein 1</fullName>
    </recommendedName>
</protein>
<evidence type="ECO:0000313" key="11">
    <source>
        <dbReference type="WBParaSite" id="SRAE_2000346500.2"/>
    </source>
</evidence>
<comment type="subcellular location">
    <subcellularLocation>
        <location evidence="1">Cytoplasm</location>
    </subcellularLocation>
</comment>
<dbReference type="Gene3D" id="1.25.40.10">
    <property type="entry name" value="Tetratricopeptide repeat domain"/>
    <property type="match status" value="2"/>
</dbReference>
<name>A0A090LMQ9_STRRB</name>
<dbReference type="GO" id="GO:0051879">
    <property type="term" value="F:Hsp90 protein binding"/>
    <property type="evidence" value="ECO:0007669"/>
    <property type="project" value="EnsemblMetazoa"/>
</dbReference>
<dbReference type="GO" id="GO:0030544">
    <property type="term" value="F:Hsp70 protein binding"/>
    <property type="evidence" value="ECO:0007669"/>
    <property type="project" value="EnsemblMetazoa"/>
</dbReference>
<feature type="repeat" description="TPR" evidence="6">
    <location>
        <begin position="6"/>
        <end position="39"/>
    </location>
</feature>
<dbReference type="AlphaFoldDB" id="A0A090LMQ9"/>
<sequence>MTKEEADAAKARGNEAYLKKDFETAHSCYDEAIKLDPTNMTYMTNKAAVYFEQGEYDKCIETCKNAVEVGRENRAEYKFLAKAMARCGNAYWKQNNLNEALVWIEKSLSEYRDPELVKKQKALKKEIEEAARKAYINPEIAEEEKAKGNDLFKKGDYPGAVKNYSEAIKRNPDNAVYYSNRAACFLKLMEFKRAVDDCDAAIKIDPKSVKAFVRKGAAYYGMKNISSARKAYQDALLIDSNNAEAKEGLRKCYNTAPPTDPEEVRKRAMADPEVQNILSDPAMQMILEQMSKDPNAAKEHMQNPEIMAKVMKLMEAGVVGTR</sequence>
<dbReference type="PANTHER" id="PTHR22904:SF523">
    <property type="entry name" value="STRESS-INDUCED-PHOSPHOPROTEIN 1"/>
    <property type="match status" value="1"/>
</dbReference>
<evidence type="ECO:0000259" key="7">
    <source>
        <dbReference type="SMART" id="SM00727"/>
    </source>
</evidence>
<keyword evidence="9" id="KW-1185">Reference proteome</keyword>
<dbReference type="SMART" id="SM00727">
    <property type="entry name" value="STI1"/>
    <property type="match status" value="1"/>
</dbReference>
<dbReference type="GO" id="GO:0009408">
    <property type="term" value="P:response to heat"/>
    <property type="evidence" value="ECO:0007669"/>
    <property type="project" value="EnsemblMetazoa"/>
</dbReference>
<evidence type="ECO:0000313" key="8">
    <source>
        <dbReference type="EMBL" id="CEF68810.1"/>
    </source>
</evidence>
<evidence type="ECO:0000313" key="9">
    <source>
        <dbReference type="Proteomes" id="UP000035682"/>
    </source>
</evidence>
<dbReference type="SUPFAM" id="SSF48452">
    <property type="entry name" value="TPR-like"/>
    <property type="match status" value="2"/>
</dbReference>
<dbReference type="GeneID" id="36381180"/>
<reference evidence="11 12" key="2">
    <citation type="submission" date="2022-04" db="UniProtKB">
        <authorList>
            <consortium name="WormBaseParasite"/>
        </authorList>
    </citation>
    <scope>IDENTIFICATION</scope>
</reference>
<dbReference type="OMA" id="ECTTYTN"/>
<dbReference type="PANTHER" id="PTHR22904">
    <property type="entry name" value="TPR REPEAT CONTAINING PROTEIN"/>
    <property type="match status" value="1"/>
</dbReference>
<dbReference type="STRING" id="34506.A0A090LMQ9"/>
<dbReference type="Pfam" id="PF13181">
    <property type="entry name" value="TPR_8"/>
    <property type="match status" value="1"/>
</dbReference>
<dbReference type="Pfam" id="PF17830">
    <property type="entry name" value="STI1-HOP_DP"/>
    <property type="match status" value="1"/>
</dbReference>
<evidence type="ECO:0000313" key="10">
    <source>
        <dbReference type="WBParaSite" id="SRAE_2000346500.1"/>
    </source>
</evidence>
<evidence type="ECO:0000313" key="12">
    <source>
        <dbReference type="WBParaSite" id="SRAE_2000346500.3"/>
    </source>
</evidence>
<dbReference type="WBParaSite" id="SRAE_2000346500.1">
    <property type="protein sequence ID" value="SRAE_2000346500.1"/>
    <property type="gene ID" value="WBGene00263687"/>
</dbReference>
<dbReference type="RefSeq" id="XP_024508010.1">
    <property type="nucleotide sequence ID" value="XM_024654660.1"/>
</dbReference>
<evidence type="ECO:0000256" key="5">
    <source>
        <dbReference type="ARBA" id="ARBA00026193"/>
    </source>
</evidence>
<dbReference type="EMBL" id="LN609529">
    <property type="protein sequence ID" value="CEF68810.1"/>
    <property type="molecule type" value="Genomic_DNA"/>
</dbReference>
<dbReference type="SMART" id="SM00028">
    <property type="entry name" value="TPR"/>
    <property type="match status" value="6"/>
</dbReference>
<organism evidence="8">
    <name type="scientific">Strongyloides ratti</name>
    <name type="common">Parasitic roundworm</name>
    <dbReference type="NCBI Taxonomy" id="34506"/>
    <lineage>
        <taxon>Eukaryota</taxon>
        <taxon>Metazoa</taxon>
        <taxon>Ecdysozoa</taxon>
        <taxon>Nematoda</taxon>
        <taxon>Chromadorea</taxon>
        <taxon>Rhabditida</taxon>
        <taxon>Tylenchina</taxon>
        <taxon>Panagrolaimomorpha</taxon>
        <taxon>Strongyloidoidea</taxon>
        <taxon>Strongyloididae</taxon>
        <taxon>Strongyloides</taxon>
    </lineage>
</organism>
<dbReference type="CTD" id="36381180"/>
<dbReference type="FunFam" id="1.10.260.100:FF:000002">
    <property type="entry name" value="Stress-induced-phosphoprotein 1 (Hsp70/Hsp90-organizing)"/>
    <property type="match status" value="1"/>
</dbReference>
<dbReference type="WBParaSite" id="SRAE_2000346500.2">
    <property type="protein sequence ID" value="SRAE_2000346500.2"/>
    <property type="gene ID" value="WBGene00263687"/>
</dbReference>
<dbReference type="InterPro" id="IPR019734">
    <property type="entry name" value="TPR_rpt"/>
</dbReference>